<dbReference type="InterPro" id="IPR044862">
    <property type="entry name" value="Pro_4_hyd_alph_FE2OG_OXY"/>
</dbReference>
<dbReference type="GO" id="GO:0016491">
    <property type="term" value="F:oxidoreductase activity"/>
    <property type="evidence" value="ECO:0007669"/>
    <property type="project" value="UniProtKB-KW"/>
</dbReference>
<dbReference type="EMBL" id="SPLM01000110">
    <property type="protein sequence ID" value="TMW59192.1"/>
    <property type="molecule type" value="Genomic_DNA"/>
</dbReference>
<evidence type="ECO:0000313" key="4">
    <source>
        <dbReference type="EMBL" id="TMW59192.1"/>
    </source>
</evidence>
<proteinExistence type="inferred from homology"/>
<dbReference type="PANTHER" id="PTHR33099">
    <property type="entry name" value="FE2OG DIOXYGENASE DOMAIN-CONTAINING PROTEIN"/>
    <property type="match status" value="1"/>
</dbReference>
<evidence type="ECO:0000259" key="3">
    <source>
        <dbReference type="PROSITE" id="PS51471"/>
    </source>
</evidence>
<comment type="similarity">
    <text evidence="1">Belongs to the iron/ascorbate-dependent oxidoreductase family.</text>
</comment>
<name>A0A8K1FGY4_PYTOL</name>
<dbReference type="Pfam" id="PF13640">
    <property type="entry name" value="2OG-FeII_Oxy_3"/>
    <property type="match status" value="1"/>
</dbReference>
<keyword evidence="1" id="KW-0479">Metal-binding</keyword>
<dbReference type="InterPro" id="IPR005123">
    <property type="entry name" value="Oxoglu/Fe-dep_dioxygenase_dom"/>
</dbReference>
<reference evidence="4" key="1">
    <citation type="submission" date="2019-03" db="EMBL/GenBank/DDBJ databases">
        <title>Long read genome sequence of the mycoparasitic Pythium oligandrum ATCC 38472 isolated from sugarbeet rhizosphere.</title>
        <authorList>
            <person name="Gaulin E."/>
        </authorList>
    </citation>
    <scope>NUCLEOTIDE SEQUENCE</scope>
    <source>
        <strain evidence="4">ATCC 38472_TT</strain>
    </source>
</reference>
<sequence length="362" mass="40751">MAELLQHLRALGARGQPGVFACSGEAETPRPIAISYKTPTKNKDTNDSPTRRYKTITFPPSNNQNIQDLLSVCHPETHGHGNKTVLDASYRLTSTLDASEFTLSFDMSELSILPTIQQFLTPQGEFSEKVGVRASLYKLNVYGPGGFFKSHVDTPRGGDTFGTLVVCLPCEFTGGVLTVRHNNEDERLDWGASGFASANMLRWGAFFSDCEHWIDEVTSGYRITVTYNLHPSFAPDGAILGVSLARYYAIDGSEDIVMLKGVDQVWKEALDYLGLQYKYVLAFKRNEESFERGSSRTQEDEDEAEWDDRESLDDWDGDGDFSLFLRDKLYMINSARVDLENGAFVFERTEKRFFLRSSTRQV</sequence>
<evidence type="ECO:0000313" key="5">
    <source>
        <dbReference type="Proteomes" id="UP000794436"/>
    </source>
</evidence>
<evidence type="ECO:0000256" key="1">
    <source>
        <dbReference type="RuleBase" id="RU003682"/>
    </source>
</evidence>
<dbReference type="Proteomes" id="UP000794436">
    <property type="component" value="Unassembled WGS sequence"/>
</dbReference>
<organism evidence="4 5">
    <name type="scientific">Pythium oligandrum</name>
    <name type="common">Mycoparasitic fungus</name>
    <dbReference type="NCBI Taxonomy" id="41045"/>
    <lineage>
        <taxon>Eukaryota</taxon>
        <taxon>Sar</taxon>
        <taxon>Stramenopiles</taxon>
        <taxon>Oomycota</taxon>
        <taxon>Peronosporomycetes</taxon>
        <taxon>Pythiales</taxon>
        <taxon>Pythiaceae</taxon>
        <taxon>Pythium</taxon>
    </lineage>
</organism>
<comment type="caution">
    <text evidence="4">The sequence shown here is derived from an EMBL/GenBank/DDBJ whole genome shotgun (WGS) entry which is preliminary data.</text>
</comment>
<feature type="region of interest" description="Disordered" evidence="2">
    <location>
        <begin position="292"/>
        <end position="311"/>
    </location>
</feature>
<dbReference type="PROSITE" id="PS51471">
    <property type="entry name" value="FE2OG_OXY"/>
    <property type="match status" value="1"/>
</dbReference>
<dbReference type="OrthoDB" id="123467at2759"/>
<gene>
    <name evidence="4" type="ORF">Poli38472_007337</name>
</gene>
<dbReference type="AlphaFoldDB" id="A0A8K1FGY4"/>
<protein>
    <recommendedName>
        <fullName evidence="3">Fe2OG dioxygenase domain-containing protein</fullName>
    </recommendedName>
</protein>
<evidence type="ECO:0000256" key="2">
    <source>
        <dbReference type="SAM" id="MobiDB-lite"/>
    </source>
</evidence>
<accession>A0A8K1FGY4</accession>
<keyword evidence="5" id="KW-1185">Reference proteome</keyword>
<dbReference type="PANTHER" id="PTHR33099:SF14">
    <property type="entry name" value="PROLYL 4-HYDROXYLASE ALPHA SUBUNIT FE(2+) 2OG DIOXYGENASE DOMAIN-CONTAINING PROTEIN"/>
    <property type="match status" value="1"/>
</dbReference>
<keyword evidence="1" id="KW-0408">Iron</keyword>
<feature type="domain" description="Fe2OG dioxygenase" evidence="3">
    <location>
        <begin position="133"/>
        <end position="231"/>
    </location>
</feature>
<feature type="compositionally biased region" description="Acidic residues" evidence="2">
    <location>
        <begin position="299"/>
        <end position="311"/>
    </location>
</feature>
<keyword evidence="1" id="KW-0560">Oxidoreductase</keyword>
<dbReference type="GO" id="GO:0046872">
    <property type="term" value="F:metal ion binding"/>
    <property type="evidence" value="ECO:0007669"/>
    <property type="project" value="UniProtKB-KW"/>
</dbReference>
<dbReference type="Gene3D" id="2.60.120.620">
    <property type="entry name" value="q2cbj1_9rhob like domain"/>
    <property type="match status" value="1"/>
</dbReference>